<dbReference type="EMBL" id="CM039436">
    <property type="protein sequence ID" value="KAI4315143.1"/>
    <property type="molecule type" value="Genomic_DNA"/>
</dbReference>
<accession>A0ACB9LWC9</accession>
<dbReference type="Proteomes" id="UP000828941">
    <property type="component" value="Chromosome 11"/>
</dbReference>
<evidence type="ECO:0000313" key="2">
    <source>
        <dbReference type="Proteomes" id="UP000828941"/>
    </source>
</evidence>
<sequence>MTGLAFAPPLYKPVFPFFSTFTAYKVIANRKCRTRVQVRSSLTPQAISSDPFVLELAETLEDSLPSSPSPPLPLLKLREASSESLLSTPWPSRKDEPFRFTDISFIRQSKILPVSKISDPSRLIGISVDSQFPYLAIVDGHLVKSMSNFSELPKGVFVGSLSELTSTSIIEKVSEFVCNFDDGDLFWSINGIGAPDLTVVYVPEGCRVENPIHFTYFSIESGNEGSKTMHVSNPRVLLLVEKGGEIDIVEEFSTNDGNKCYWTNSALEVVIKEGGKVRHSYIQTQSLSAAHIKWTSVRQGSSSTYELTEVSTGGKLGRHNLHIQQFGPETVTELSTLHMCVADQTQDLHSRLVLDHPRGYSRQLHKCIVAHSLGQAVFDGNIKVNRYAQQTDAGQLTRSLLLEPRATVNVKPNLQIVADDVKCSHGAAISDLEENQLLYFRARGIDLKTARRVLVFAFGGEVIERLPYSSIRERVRSQIKQLLDPVPN</sequence>
<comment type="caution">
    <text evidence="1">The sequence shown here is derived from an EMBL/GenBank/DDBJ whole genome shotgun (WGS) entry which is preliminary data.</text>
</comment>
<gene>
    <name evidence="1" type="ORF">L6164_027986</name>
</gene>
<protein>
    <submittedName>
        <fullName evidence="1">Uncharacterized protein</fullName>
    </submittedName>
</protein>
<keyword evidence="2" id="KW-1185">Reference proteome</keyword>
<proteinExistence type="predicted"/>
<name>A0ACB9LWC9_BAUVA</name>
<evidence type="ECO:0000313" key="1">
    <source>
        <dbReference type="EMBL" id="KAI4315143.1"/>
    </source>
</evidence>
<organism evidence="1 2">
    <name type="scientific">Bauhinia variegata</name>
    <name type="common">Purple orchid tree</name>
    <name type="synonym">Phanera variegata</name>
    <dbReference type="NCBI Taxonomy" id="167791"/>
    <lineage>
        <taxon>Eukaryota</taxon>
        <taxon>Viridiplantae</taxon>
        <taxon>Streptophyta</taxon>
        <taxon>Embryophyta</taxon>
        <taxon>Tracheophyta</taxon>
        <taxon>Spermatophyta</taxon>
        <taxon>Magnoliopsida</taxon>
        <taxon>eudicotyledons</taxon>
        <taxon>Gunneridae</taxon>
        <taxon>Pentapetalae</taxon>
        <taxon>rosids</taxon>
        <taxon>fabids</taxon>
        <taxon>Fabales</taxon>
        <taxon>Fabaceae</taxon>
        <taxon>Cercidoideae</taxon>
        <taxon>Cercideae</taxon>
        <taxon>Bauhiniinae</taxon>
        <taxon>Bauhinia</taxon>
    </lineage>
</organism>
<reference evidence="1 2" key="1">
    <citation type="journal article" date="2022" name="DNA Res.">
        <title>Chromosomal-level genome assembly of the orchid tree Bauhinia variegata (Leguminosae; Cercidoideae) supports the allotetraploid origin hypothesis of Bauhinia.</title>
        <authorList>
            <person name="Zhong Y."/>
            <person name="Chen Y."/>
            <person name="Zheng D."/>
            <person name="Pang J."/>
            <person name="Liu Y."/>
            <person name="Luo S."/>
            <person name="Meng S."/>
            <person name="Qian L."/>
            <person name="Wei D."/>
            <person name="Dai S."/>
            <person name="Zhou R."/>
        </authorList>
    </citation>
    <scope>NUCLEOTIDE SEQUENCE [LARGE SCALE GENOMIC DNA]</scope>
    <source>
        <strain evidence="1">BV-YZ2020</strain>
    </source>
</reference>